<dbReference type="InterPro" id="IPR027417">
    <property type="entry name" value="P-loop_NTPase"/>
</dbReference>
<dbReference type="RefSeq" id="WP_101648095.1">
    <property type="nucleotide sequence ID" value="NZ_PGVE01000043.1"/>
</dbReference>
<accession>A0A2N5HFK2</accession>
<evidence type="ECO:0000259" key="1">
    <source>
        <dbReference type="Pfam" id="PF19993"/>
    </source>
</evidence>
<sequence length="422" mass="48401">MFSLLKRLFENKQPLKERLPFYDIVCPYCFSKFHHEEVVFRAAHYREDDEEFALQEDEQLNSYRAKFGLAPIDELEAIIEPLRVPDEQKIYSNHVLMGISDKYSMVTRNRLCPECHNDLPITAGKYPSNIVSIVGATSVGKTVFMTTLIHTLQHLTANNFNAACIPLTTEISRRFRINYEAPLFEHGSLLQSTEKTIRQEPFIFQFIFKNEDHAPLTLVFFDVAGEGMTDKDYLKLHAAHIKNSAGIMFLVDPIQIRTIRDKLIYQMGEHPGEISVQGEEPREVVISLFSDFIAHLEDSKTSILTAVILTKSDLLHALKDGAGDYIGTNSNVFRHFTHREYLDLGEYENINGEMKRFLTKVDIPLVNALDVYFKEISYFAVSSLGSNPVNQQVSGIISPVRVDEPFIWLLYKLGYIEGRHRE</sequence>
<dbReference type="Gene3D" id="3.40.50.300">
    <property type="entry name" value="P-loop containing nucleotide triphosphate hydrolases"/>
    <property type="match status" value="1"/>
</dbReference>
<proteinExistence type="predicted"/>
<protein>
    <recommendedName>
        <fullName evidence="1">Double-GTPase 2 domain-containing protein</fullName>
    </recommendedName>
</protein>
<keyword evidence="3" id="KW-1185">Reference proteome</keyword>
<reference evidence="2 3" key="1">
    <citation type="submission" date="2017-11" db="EMBL/GenBank/DDBJ databases">
        <title>Comparitive Functional Genomics of Dry Heat Resistant strains isolated from the Viking Spacecraft.</title>
        <authorList>
            <person name="Seuylemezian A."/>
            <person name="Cooper K."/>
            <person name="Vaishampayan P."/>
        </authorList>
    </citation>
    <scope>NUCLEOTIDE SEQUENCE [LARGE SCALE GENOMIC DNA]</scope>
    <source>
        <strain evidence="2 3">V32-6</strain>
    </source>
</reference>
<evidence type="ECO:0000313" key="3">
    <source>
        <dbReference type="Proteomes" id="UP000234950"/>
    </source>
</evidence>
<dbReference type="Proteomes" id="UP000234950">
    <property type="component" value="Unassembled WGS sequence"/>
</dbReference>
<dbReference type="Pfam" id="PF19993">
    <property type="entry name" value="DO-GTPase2"/>
    <property type="match status" value="1"/>
</dbReference>
<comment type="caution">
    <text evidence="2">The sequence shown here is derived from an EMBL/GenBank/DDBJ whole genome shotgun (WGS) entry which is preliminary data.</text>
</comment>
<dbReference type="InterPro" id="IPR045528">
    <property type="entry name" value="DO-GTPase2"/>
</dbReference>
<dbReference type="EMBL" id="PGVE01000043">
    <property type="protein sequence ID" value="PLS04311.1"/>
    <property type="molecule type" value="Genomic_DNA"/>
</dbReference>
<name>A0A2N5HFK2_9BACI</name>
<gene>
    <name evidence="2" type="ORF">CVD27_11730</name>
</gene>
<feature type="domain" description="Double-GTPase 2" evidence="1">
    <location>
        <begin position="129"/>
        <end position="318"/>
    </location>
</feature>
<organism evidence="2 3">
    <name type="scientific">Neobacillus cucumis</name>
    <dbReference type="NCBI Taxonomy" id="1740721"/>
    <lineage>
        <taxon>Bacteria</taxon>
        <taxon>Bacillati</taxon>
        <taxon>Bacillota</taxon>
        <taxon>Bacilli</taxon>
        <taxon>Bacillales</taxon>
        <taxon>Bacillaceae</taxon>
        <taxon>Neobacillus</taxon>
    </lineage>
</organism>
<dbReference type="AlphaFoldDB" id="A0A2N5HFK2"/>
<dbReference type="SUPFAM" id="SSF52540">
    <property type="entry name" value="P-loop containing nucleoside triphosphate hydrolases"/>
    <property type="match status" value="1"/>
</dbReference>
<dbReference type="OrthoDB" id="143162at2"/>
<evidence type="ECO:0000313" key="2">
    <source>
        <dbReference type="EMBL" id="PLS04311.1"/>
    </source>
</evidence>